<evidence type="ECO:0000256" key="5">
    <source>
        <dbReference type="ARBA" id="ARBA00022692"/>
    </source>
</evidence>
<keyword evidence="7 8" id="KW-0472">Membrane</keyword>
<feature type="transmembrane region" description="Helical" evidence="8">
    <location>
        <begin position="209"/>
        <end position="227"/>
    </location>
</feature>
<comment type="subcellular location">
    <subcellularLocation>
        <location evidence="1">Cell membrane</location>
        <topology evidence="1">Multi-pass membrane protein</topology>
    </subcellularLocation>
</comment>
<comment type="caution">
    <text evidence="10">The sequence shown here is derived from an EMBL/GenBank/DDBJ whole genome shotgun (WGS) entry which is preliminary data.</text>
</comment>
<feature type="transmembrane region" description="Helical" evidence="8">
    <location>
        <begin position="332"/>
        <end position="351"/>
    </location>
</feature>
<feature type="transmembrane region" description="Helical" evidence="8">
    <location>
        <begin position="276"/>
        <end position="294"/>
    </location>
</feature>
<keyword evidence="3" id="KW-0328">Glycosyltransferase</keyword>
<protein>
    <submittedName>
        <fullName evidence="10">Phospholipid carrier-dependent glycosyltransferase</fullName>
    </submittedName>
</protein>
<dbReference type="GO" id="GO:0009103">
    <property type="term" value="P:lipopolysaccharide biosynthetic process"/>
    <property type="evidence" value="ECO:0007669"/>
    <property type="project" value="UniProtKB-ARBA"/>
</dbReference>
<dbReference type="PANTHER" id="PTHR33908:SF11">
    <property type="entry name" value="MEMBRANE PROTEIN"/>
    <property type="match status" value="1"/>
</dbReference>
<feature type="transmembrane region" description="Helical" evidence="8">
    <location>
        <begin position="88"/>
        <end position="107"/>
    </location>
</feature>
<proteinExistence type="predicted"/>
<reference evidence="10 11" key="1">
    <citation type="submission" date="2020-08" db="EMBL/GenBank/DDBJ databases">
        <title>Bridging the membrane lipid divide: bacteria of the FCB group superphylum have the potential to synthesize archaeal ether lipids.</title>
        <authorList>
            <person name="Villanueva L."/>
            <person name="Von Meijenfeldt F.A.B."/>
            <person name="Westbye A.B."/>
            <person name="Yadav S."/>
            <person name="Hopmans E.C."/>
            <person name="Dutilh B.E."/>
            <person name="Sinninghe Damste J.S."/>
        </authorList>
    </citation>
    <scope>NUCLEOTIDE SEQUENCE [LARGE SCALE GENOMIC DNA]</scope>
    <source>
        <strain evidence="10">NIOZ-UU36</strain>
    </source>
</reference>
<evidence type="ECO:0000256" key="8">
    <source>
        <dbReference type="SAM" id="Phobius"/>
    </source>
</evidence>
<evidence type="ECO:0000256" key="4">
    <source>
        <dbReference type="ARBA" id="ARBA00022679"/>
    </source>
</evidence>
<evidence type="ECO:0000256" key="2">
    <source>
        <dbReference type="ARBA" id="ARBA00022475"/>
    </source>
</evidence>
<feature type="transmembrane region" description="Helical" evidence="8">
    <location>
        <begin position="141"/>
        <end position="158"/>
    </location>
</feature>
<evidence type="ECO:0000256" key="6">
    <source>
        <dbReference type="ARBA" id="ARBA00022989"/>
    </source>
</evidence>
<evidence type="ECO:0000256" key="7">
    <source>
        <dbReference type="ARBA" id="ARBA00023136"/>
    </source>
</evidence>
<evidence type="ECO:0000259" key="9">
    <source>
        <dbReference type="Pfam" id="PF02366"/>
    </source>
</evidence>
<evidence type="ECO:0000313" key="10">
    <source>
        <dbReference type="EMBL" id="MBC8335237.1"/>
    </source>
</evidence>
<keyword evidence="4" id="KW-0808">Transferase</keyword>
<dbReference type="GO" id="GO:0006493">
    <property type="term" value="P:protein O-linked glycosylation"/>
    <property type="evidence" value="ECO:0007669"/>
    <property type="project" value="InterPro"/>
</dbReference>
<dbReference type="InterPro" id="IPR050297">
    <property type="entry name" value="LipidA_mod_glycosyltrf_83"/>
</dbReference>
<feature type="transmembrane region" description="Helical" evidence="8">
    <location>
        <begin position="164"/>
        <end position="197"/>
    </location>
</feature>
<dbReference type="GO" id="GO:0005886">
    <property type="term" value="C:plasma membrane"/>
    <property type="evidence" value="ECO:0007669"/>
    <property type="project" value="UniProtKB-SubCell"/>
</dbReference>
<evidence type="ECO:0000256" key="3">
    <source>
        <dbReference type="ARBA" id="ARBA00022676"/>
    </source>
</evidence>
<gene>
    <name evidence="10" type="ORF">H8E29_08235</name>
</gene>
<name>A0A8J6NJZ5_9CHLR</name>
<keyword evidence="5 8" id="KW-0812">Transmembrane</keyword>
<evidence type="ECO:0000256" key="1">
    <source>
        <dbReference type="ARBA" id="ARBA00004651"/>
    </source>
</evidence>
<dbReference type="GO" id="GO:0000030">
    <property type="term" value="F:mannosyltransferase activity"/>
    <property type="evidence" value="ECO:0007669"/>
    <property type="project" value="InterPro"/>
</dbReference>
<accession>A0A8J6NJZ5</accession>
<feature type="transmembrane region" description="Helical" evidence="8">
    <location>
        <begin position="306"/>
        <end position="326"/>
    </location>
</feature>
<dbReference type="AlphaFoldDB" id="A0A8J6NJZ5"/>
<dbReference type="Pfam" id="PF02366">
    <property type="entry name" value="PMT"/>
    <property type="match status" value="1"/>
</dbReference>
<evidence type="ECO:0000313" key="11">
    <source>
        <dbReference type="Proteomes" id="UP000614469"/>
    </source>
</evidence>
<feature type="transmembrane region" description="Helical" evidence="8">
    <location>
        <begin position="363"/>
        <end position="383"/>
    </location>
</feature>
<organism evidence="10 11">
    <name type="scientific">Candidatus Desulfolinea nitratireducens</name>
    <dbReference type="NCBI Taxonomy" id="2841698"/>
    <lineage>
        <taxon>Bacteria</taxon>
        <taxon>Bacillati</taxon>
        <taxon>Chloroflexota</taxon>
        <taxon>Anaerolineae</taxon>
        <taxon>Anaerolineales</taxon>
        <taxon>Anaerolineales incertae sedis</taxon>
        <taxon>Candidatus Desulfolinea</taxon>
    </lineage>
</organism>
<dbReference type="Proteomes" id="UP000614469">
    <property type="component" value="Unassembled WGS sequence"/>
</dbReference>
<sequence>MKTSIFFQKYEKWTPILLALLFILLTASGLATMHNPDELVHRVEHALGGWWEFDETNFDYPSLPKYVMFGVGKIVYALDYADDFKNVARFLSVLLGAGTIYLVYLIVRNMGGGILASSFASLFLLSNHILAINARFAHNDLYLTFFLTLTVYFLVKYQKTMLKGWLYGAFFCVGLAASSKYNGGVFLLVPLLIYVYSEGKKLYLEKFRTLETLFIAITLSFLGFALGTPKALLWMSYYFKRVIPVLSNHASYGKTAESVTGLFGQWGIMKTTLGAPAYYLFLLAFLYFAIKFFLSLRRSEGKENKNLTPLILLAILVFDLPIMVSYNYQARFFIPLMPFFAVLAALFIDDLQAHIQKSNYSKYHILLPLALGLMIFFSFLRVLSVRLLIENDPRNVASEFIATLPSGTKLEYTMYPPEIPANHFEDEYSYPIFFTKFEGQEVPEVGWGKPYKKFNEGEEGLLNRDTDYFVVDSFTYARCENEAIYQTNPVECDFFEKLLAGETSYQLIGDFSYTLPKLLPQISISFVNPEIQVFQRSE</sequence>
<feature type="domain" description="ArnT-like N-terminal" evidence="9">
    <location>
        <begin position="88"/>
        <end position="212"/>
    </location>
</feature>
<dbReference type="EMBL" id="JACNJN010000097">
    <property type="protein sequence ID" value="MBC8335237.1"/>
    <property type="molecule type" value="Genomic_DNA"/>
</dbReference>
<dbReference type="GO" id="GO:0016763">
    <property type="term" value="F:pentosyltransferase activity"/>
    <property type="evidence" value="ECO:0007669"/>
    <property type="project" value="TreeGrafter"/>
</dbReference>
<dbReference type="InterPro" id="IPR003342">
    <property type="entry name" value="ArnT-like_N"/>
</dbReference>
<dbReference type="PANTHER" id="PTHR33908">
    <property type="entry name" value="MANNOSYLTRANSFERASE YKCB-RELATED"/>
    <property type="match status" value="1"/>
</dbReference>
<keyword evidence="6 8" id="KW-1133">Transmembrane helix</keyword>
<feature type="transmembrane region" description="Helical" evidence="8">
    <location>
        <begin position="113"/>
        <end position="134"/>
    </location>
</feature>
<keyword evidence="2" id="KW-1003">Cell membrane</keyword>